<reference evidence="4" key="1">
    <citation type="journal article" date="2019" name="Int. J. Syst. Evol. Microbiol.">
        <title>The Global Catalogue of Microorganisms (GCM) 10K type strain sequencing project: providing services to taxonomists for standard genome sequencing and annotation.</title>
        <authorList>
            <consortium name="The Broad Institute Genomics Platform"/>
            <consortium name="The Broad Institute Genome Sequencing Center for Infectious Disease"/>
            <person name="Wu L."/>
            <person name="Ma J."/>
        </authorList>
    </citation>
    <scope>NUCLEOTIDE SEQUENCE [LARGE SCALE GENOMIC DNA]</scope>
    <source>
        <strain evidence="4">JCM 17441</strain>
    </source>
</reference>
<dbReference type="RefSeq" id="WP_345132878.1">
    <property type="nucleotide sequence ID" value="NZ_BAABAT010000022.1"/>
</dbReference>
<sequence>MTDWSALDHAYTGDPGMPETPQILVALLDEDPAVQNRALYDLHDLVHHQGGLYSAAAPAATAVVAMLQDPRTRTRSRREPDGTPPRSG</sequence>
<proteinExistence type="predicted"/>
<dbReference type="Proteomes" id="UP001500620">
    <property type="component" value="Unassembled WGS sequence"/>
</dbReference>
<keyword evidence="2" id="KW-0812">Transmembrane</keyword>
<evidence type="ECO:0000313" key="4">
    <source>
        <dbReference type="Proteomes" id="UP001500620"/>
    </source>
</evidence>
<feature type="transmembrane region" description="Helical" evidence="2">
    <location>
        <begin position="50"/>
        <end position="68"/>
    </location>
</feature>
<dbReference type="EMBL" id="BAABAT010000022">
    <property type="protein sequence ID" value="GAA4255873.1"/>
    <property type="molecule type" value="Genomic_DNA"/>
</dbReference>
<gene>
    <name evidence="3" type="ORF">GCM10022255_066400</name>
</gene>
<feature type="region of interest" description="Disordered" evidence="1">
    <location>
        <begin position="68"/>
        <end position="88"/>
    </location>
</feature>
<name>A0ABP8DH04_9ACTN</name>
<evidence type="ECO:0000313" key="3">
    <source>
        <dbReference type="EMBL" id="GAA4255873.1"/>
    </source>
</evidence>
<protein>
    <recommendedName>
        <fullName evidence="5">HEAT repeat domain-containing protein</fullName>
    </recommendedName>
</protein>
<keyword evidence="2" id="KW-1133">Transmembrane helix</keyword>
<keyword evidence="2" id="KW-0472">Membrane</keyword>
<accession>A0ABP8DH04</accession>
<evidence type="ECO:0008006" key="5">
    <source>
        <dbReference type="Google" id="ProtNLM"/>
    </source>
</evidence>
<evidence type="ECO:0000256" key="2">
    <source>
        <dbReference type="SAM" id="Phobius"/>
    </source>
</evidence>
<organism evidence="3 4">
    <name type="scientific">Dactylosporangium darangshiense</name>
    <dbReference type="NCBI Taxonomy" id="579108"/>
    <lineage>
        <taxon>Bacteria</taxon>
        <taxon>Bacillati</taxon>
        <taxon>Actinomycetota</taxon>
        <taxon>Actinomycetes</taxon>
        <taxon>Micromonosporales</taxon>
        <taxon>Micromonosporaceae</taxon>
        <taxon>Dactylosporangium</taxon>
    </lineage>
</organism>
<comment type="caution">
    <text evidence="3">The sequence shown here is derived from an EMBL/GenBank/DDBJ whole genome shotgun (WGS) entry which is preliminary data.</text>
</comment>
<evidence type="ECO:0000256" key="1">
    <source>
        <dbReference type="SAM" id="MobiDB-lite"/>
    </source>
</evidence>
<keyword evidence="4" id="KW-1185">Reference proteome</keyword>